<reference evidence="2" key="1">
    <citation type="journal article" date="2019" name="Int. J. Syst. Evol. Microbiol.">
        <title>The Global Catalogue of Microorganisms (GCM) 10K type strain sequencing project: providing services to taxonomists for standard genome sequencing and annotation.</title>
        <authorList>
            <consortium name="The Broad Institute Genomics Platform"/>
            <consortium name="The Broad Institute Genome Sequencing Center for Infectious Disease"/>
            <person name="Wu L."/>
            <person name="Ma J."/>
        </authorList>
    </citation>
    <scope>NUCLEOTIDE SEQUENCE [LARGE SCALE GENOMIC DNA]</scope>
    <source>
        <strain evidence="2">JCM 17712</strain>
    </source>
</reference>
<organism evidence="1 2">
    <name type="scientific">Bartonella jaculi</name>
    <dbReference type="NCBI Taxonomy" id="686226"/>
    <lineage>
        <taxon>Bacteria</taxon>
        <taxon>Pseudomonadati</taxon>
        <taxon>Pseudomonadota</taxon>
        <taxon>Alphaproteobacteria</taxon>
        <taxon>Hyphomicrobiales</taxon>
        <taxon>Bartonellaceae</taxon>
        <taxon>Bartonella</taxon>
    </lineage>
</organism>
<dbReference type="RefSeq" id="WP_345117065.1">
    <property type="nucleotide sequence ID" value="NZ_BAABIZ010000026.1"/>
</dbReference>
<proteinExistence type="predicted"/>
<dbReference type="Proteomes" id="UP001500864">
    <property type="component" value="Unassembled WGS sequence"/>
</dbReference>
<keyword evidence="2" id="KW-1185">Reference proteome</keyword>
<name>A0ABP9N6H2_9HYPH</name>
<accession>A0ABP9N6H2</accession>
<comment type="caution">
    <text evidence="1">The sequence shown here is derived from an EMBL/GenBank/DDBJ whole genome shotgun (WGS) entry which is preliminary data.</text>
</comment>
<gene>
    <name evidence="1" type="ORF">GCM10023261_14630</name>
</gene>
<evidence type="ECO:0000313" key="1">
    <source>
        <dbReference type="EMBL" id="GAA5110734.1"/>
    </source>
</evidence>
<protein>
    <submittedName>
        <fullName evidence="1">Uncharacterized protein</fullName>
    </submittedName>
</protein>
<dbReference type="EMBL" id="BAABIZ010000026">
    <property type="protein sequence ID" value="GAA5110734.1"/>
    <property type="molecule type" value="Genomic_DNA"/>
</dbReference>
<sequence>MASYLKTFYQGIPLYYAGNTQNKIKLEPQQHNAVLFISQQDAECVAKNLALEYQRDDFSVVHQQEGEAFYAGKKRAP</sequence>
<evidence type="ECO:0000313" key="2">
    <source>
        <dbReference type="Proteomes" id="UP001500864"/>
    </source>
</evidence>